<comment type="catalytic activity">
    <reaction evidence="1">
        <text>S-ubiquitinyl-[E2 ubiquitin-conjugating enzyme]-L-cysteine + [acceptor protein]-L-lysine = [E2 ubiquitin-conjugating enzyme]-L-cysteine + N(6)-ubiquitinyl-[acceptor protein]-L-lysine.</text>
        <dbReference type="EC" id="2.3.2.27"/>
    </reaction>
</comment>
<dbReference type="GO" id="GO:0061630">
    <property type="term" value="F:ubiquitin protein ligase activity"/>
    <property type="evidence" value="ECO:0007669"/>
    <property type="project" value="UniProtKB-EC"/>
</dbReference>
<keyword evidence="12" id="KW-0539">Nucleus</keyword>
<comment type="pathway">
    <text evidence="3">Protein modification; protein ubiquitination.</text>
</comment>
<evidence type="ECO:0000256" key="2">
    <source>
        <dbReference type="ARBA" id="ARBA00004123"/>
    </source>
</evidence>
<feature type="region of interest" description="Disordered" evidence="14">
    <location>
        <begin position="148"/>
        <end position="201"/>
    </location>
</feature>
<evidence type="ECO:0000256" key="14">
    <source>
        <dbReference type="SAM" id="MobiDB-lite"/>
    </source>
</evidence>
<evidence type="ECO:0000256" key="7">
    <source>
        <dbReference type="ARBA" id="ARBA00022771"/>
    </source>
</evidence>
<feature type="domain" description="RING-type" evidence="15">
    <location>
        <begin position="52"/>
        <end position="92"/>
    </location>
</feature>
<dbReference type="InterPro" id="IPR043540">
    <property type="entry name" value="RING1/RING2"/>
</dbReference>
<dbReference type="InterPro" id="IPR013083">
    <property type="entry name" value="Znf_RING/FYVE/PHD"/>
</dbReference>
<keyword evidence="7 13" id="KW-0863">Zinc-finger</keyword>
<sequence>MAMVVNEDSQWEEAVEIDGLTLYDIHRQPRKQIANDERIKRSVRSINSELTCPVCLGVLHSTMIVMECLHRFCSECIQKCLRVGRKECPSCRIHVPSRRSLRYDTNFDAVIGKIYPNLDEYEENEEKMISDFNKARNLNNAFTQSCRQGMQNQLQHRRKKARPLEDARSGSNAAAAQAKAKRRGADAEPAPASKRHHGEESKNLVNFCLKKHPTEEHVEELERQYLRTAADLKIVHMKKYLQLKMKTPTNNQTLHFEIVIVNGEKAIILDDQLTLKDVCQHFWDGKSDVILHFRTVRFVSR</sequence>
<keyword evidence="9" id="KW-0862">Zinc</keyword>
<keyword evidence="11" id="KW-0804">Transcription</keyword>
<dbReference type="InterPro" id="IPR017907">
    <property type="entry name" value="Znf_RING_CS"/>
</dbReference>
<dbReference type="GO" id="GO:0003682">
    <property type="term" value="F:chromatin binding"/>
    <property type="evidence" value="ECO:0007669"/>
    <property type="project" value="TreeGrafter"/>
</dbReference>
<dbReference type="InterPro" id="IPR032443">
    <property type="entry name" value="RAWUL"/>
</dbReference>
<dbReference type="PANTHER" id="PTHR46076">
    <property type="entry name" value="E3 UBIQUITIN-PROTEIN LIGASE RING1 / RING 2 FAMILY MEMBER"/>
    <property type="match status" value="1"/>
</dbReference>
<evidence type="ECO:0000256" key="4">
    <source>
        <dbReference type="ARBA" id="ARBA00012483"/>
    </source>
</evidence>
<dbReference type="UniPathway" id="UPA00143"/>
<comment type="subcellular location">
    <subcellularLocation>
        <location evidence="2">Nucleus</location>
    </subcellularLocation>
</comment>
<dbReference type="AlphaFoldDB" id="A0A7S2FVP6"/>
<dbReference type="Pfam" id="PF13923">
    <property type="entry name" value="zf-C3HC4_2"/>
    <property type="match status" value="1"/>
</dbReference>
<dbReference type="PROSITE" id="PS00518">
    <property type="entry name" value="ZF_RING_1"/>
    <property type="match status" value="1"/>
</dbReference>
<organism evidence="16">
    <name type="scientific">Florenciella parvula</name>
    <dbReference type="NCBI Taxonomy" id="236787"/>
    <lineage>
        <taxon>Eukaryota</taxon>
        <taxon>Sar</taxon>
        <taxon>Stramenopiles</taxon>
        <taxon>Ochrophyta</taxon>
        <taxon>Dictyochophyceae</taxon>
        <taxon>Florenciellales</taxon>
        <taxon>Florenciella</taxon>
    </lineage>
</organism>
<protein>
    <recommendedName>
        <fullName evidence="4">RING-type E3 ubiquitin transferase</fullName>
        <ecNumber evidence="4">2.3.2.27</ecNumber>
    </recommendedName>
</protein>
<name>A0A7S2FVP6_9STRA</name>
<evidence type="ECO:0000256" key="11">
    <source>
        <dbReference type="ARBA" id="ARBA00023163"/>
    </source>
</evidence>
<dbReference type="SMART" id="SM00184">
    <property type="entry name" value="RING"/>
    <property type="match status" value="1"/>
</dbReference>
<dbReference type="GO" id="GO:0016567">
    <property type="term" value="P:protein ubiquitination"/>
    <property type="evidence" value="ECO:0007669"/>
    <property type="project" value="UniProtKB-UniPathway"/>
</dbReference>
<proteinExistence type="predicted"/>
<evidence type="ECO:0000256" key="10">
    <source>
        <dbReference type="ARBA" id="ARBA00023015"/>
    </source>
</evidence>
<keyword evidence="10" id="KW-0805">Transcription regulation</keyword>
<evidence type="ECO:0000256" key="5">
    <source>
        <dbReference type="ARBA" id="ARBA00022679"/>
    </source>
</evidence>
<evidence type="ECO:0000313" key="16">
    <source>
        <dbReference type="EMBL" id="CAD9415726.1"/>
    </source>
</evidence>
<dbReference type="PANTHER" id="PTHR46076:SF3">
    <property type="entry name" value="E3 UBIQUITIN-PROTEIN LIGASE RING1"/>
    <property type="match status" value="1"/>
</dbReference>
<evidence type="ECO:0000256" key="1">
    <source>
        <dbReference type="ARBA" id="ARBA00000900"/>
    </source>
</evidence>
<dbReference type="Gene3D" id="3.30.40.10">
    <property type="entry name" value="Zinc/RING finger domain, C3HC4 (zinc finger)"/>
    <property type="match status" value="1"/>
</dbReference>
<keyword evidence="6" id="KW-0479">Metal-binding</keyword>
<dbReference type="EMBL" id="HBGT01016141">
    <property type="protein sequence ID" value="CAD9415726.1"/>
    <property type="molecule type" value="Transcribed_RNA"/>
</dbReference>
<evidence type="ECO:0000256" key="3">
    <source>
        <dbReference type="ARBA" id="ARBA00004906"/>
    </source>
</evidence>
<dbReference type="CDD" id="cd16531">
    <property type="entry name" value="RING-HC_RING1-like"/>
    <property type="match status" value="1"/>
</dbReference>
<dbReference type="GO" id="GO:0031519">
    <property type="term" value="C:PcG protein complex"/>
    <property type="evidence" value="ECO:0007669"/>
    <property type="project" value="TreeGrafter"/>
</dbReference>
<dbReference type="InterPro" id="IPR001841">
    <property type="entry name" value="Znf_RING"/>
</dbReference>
<dbReference type="Pfam" id="PF16207">
    <property type="entry name" value="RAWUL"/>
    <property type="match status" value="1"/>
</dbReference>
<evidence type="ECO:0000256" key="12">
    <source>
        <dbReference type="ARBA" id="ARBA00023242"/>
    </source>
</evidence>
<evidence type="ECO:0000259" key="15">
    <source>
        <dbReference type="PROSITE" id="PS50089"/>
    </source>
</evidence>
<keyword evidence="8" id="KW-0833">Ubl conjugation pathway</keyword>
<keyword evidence="5" id="KW-0808">Transferase</keyword>
<evidence type="ECO:0000256" key="6">
    <source>
        <dbReference type="ARBA" id="ARBA00022723"/>
    </source>
</evidence>
<accession>A0A7S2FVP6</accession>
<dbReference type="GO" id="GO:0008270">
    <property type="term" value="F:zinc ion binding"/>
    <property type="evidence" value="ECO:0007669"/>
    <property type="project" value="UniProtKB-KW"/>
</dbReference>
<dbReference type="PROSITE" id="PS50089">
    <property type="entry name" value="ZF_RING_2"/>
    <property type="match status" value="1"/>
</dbReference>
<reference evidence="16" key="1">
    <citation type="submission" date="2021-01" db="EMBL/GenBank/DDBJ databases">
        <authorList>
            <person name="Corre E."/>
            <person name="Pelletier E."/>
            <person name="Niang G."/>
            <person name="Scheremetjew M."/>
            <person name="Finn R."/>
            <person name="Kale V."/>
            <person name="Holt S."/>
            <person name="Cochrane G."/>
            <person name="Meng A."/>
            <person name="Brown T."/>
            <person name="Cohen L."/>
        </authorList>
    </citation>
    <scope>NUCLEOTIDE SEQUENCE</scope>
    <source>
        <strain evidence="16">RCC1693</strain>
    </source>
</reference>
<dbReference type="EC" id="2.3.2.27" evidence="4"/>
<feature type="compositionally biased region" description="Low complexity" evidence="14">
    <location>
        <begin position="169"/>
        <end position="178"/>
    </location>
</feature>
<dbReference type="GO" id="GO:0000151">
    <property type="term" value="C:ubiquitin ligase complex"/>
    <property type="evidence" value="ECO:0007669"/>
    <property type="project" value="InterPro"/>
</dbReference>
<dbReference type="SUPFAM" id="SSF57850">
    <property type="entry name" value="RING/U-box"/>
    <property type="match status" value="1"/>
</dbReference>
<evidence type="ECO:0000256" key="13">
    <source>
        <dbReference type="PROSITE-ProRule" id="PRU00175"/>
    </source>
</evidence>
<gene>
    <name evidence="16" type="ORF">FPAR1323_LOCUS8619</name>
</gene>
<evidence type="ECO:0000256" key="8">
    <source>
        <dbReference type="ARBA" id="ARBA00022786"/>
    </source>
</evidence>
<evidence type="ECO:0000256" key="9">
    <source>
        <dbReference type="ARBA" id="ARBA00022833"/>
    </source>
</evidence>
<dbReference type="Gene3D" id="3.10.20.90">
    <property type="entry name" value="Phosphatidylinositol 3-kinase Catalytic Subunit, Chain A, domain 1"/>
    <property type="match status" value="1"/>
</dbReference>